<sequence length="81" mass="9179">MNRPGEKTFKQLWRQLSGDGWKARSQRARREDVQAAVAPTLGRRVESSQPKGLGVDFTYVKPVVKGRLDAYKRGVDFFIGN</sequence>
<proteinExistence type="predicted"/>
<evidence type="ECO:0000313" key="1">
    <source>
        <dbReference type="EMBL" id="POM63336.1"/>
    </source>
</evidence>
<organism evidence="1 2">
    <name type="scientific">Phytophthora palmivora</name>
    <dbReference type="NCBI Taxonomy" id="4796"/>
    <lineage>
        <taxon>Eukaryota</taxon>
        <taxon>Sar</taxon>
        <taxon>Stramenopiles</taxon>
        <taxon>Oomycota</taxon>
        <taxon>Peronosporomycetes</taxon>
        <taxon>Peronosporales</taxon>
        <taxon>Peronosporaceae</taxon>
        <taxon>Phytophthora</taxon>
    </lineage>
</organism>
<dbReference type="EMBL" id="NCKW01011558">
    <property type="protein sequence ID" value="POM63336.1"/>
    <property type="molecule type" value="Genomic_DNA"/>
</dbReference>
<dbReference type="OrthoDB" id="128905at2759"/>
<name>A0A2P4XCP8_9STRA</name>
<protein>
    <submittedName>
        <fullName evidence="1">Uncharacterized protein</fullName>
    </submittedName>
</protein>
<dbReference type="AlphaFoldDB" id="A0A2P4XCP8"/>
<comment type="caution">
    <text evidence="1">The sequence shown here is derived from an EMBL/GenBank/DDBJ whole genome shotgun (WGS) entry which is preliminary data.</text>
</comment>
<feature type="non-terminal residue" evidence="1">
    <location>
        <position position="81"/>
    </location>
</feature>
<evidence type="ECO:0000313" key="2">
    <source>
        <dbReference type="Proteomes" id="UP000237271"/>
    </source>
</evidence>
<accession>A0A2P4XCP8</accession>
<gene>
    <name evidence="1" type="ORF">PHPALM_21287</name>
</gene>
<dbReference type="Proteomes" id="UP000237271">
    <property type="component" value="Unassembled WGS sequence"/>
</dbReference>
<reference evidence="1 2" key="1">
    <citation type="journal article" date="2017" name="Genome Biol. Evol.">
        <title>Phytophthora megakarya and P. palmivora, closely related causal agents of cacao black pod rot, underwent increases in genome sizes and gene numbers by different mechanisms.</title>
        <authorList>
            <person name="Ali S.S."/>
            <person name="Shao J."/>
            <person name="Lary D.J."/>
            <person name="Kronmiller B."/>
            <person name="Shen D."/>
            <person name="Strem M.D."/>
            <person name="Amoako-Attah I."/>
            <person name="Akrofi A.Y."/>
            <person name="Begoude B.A."/>
            <person name="Ten Hoopen G.M."/>
            <person name="Coulibaly K."/>
            <person name="Kebe B.I."/>
            <person name="Melnick R.L."/>
            <person name="Guiltinan M.J."/>
            <person name="Tyler B.M."/>
            <person name="Meinhardt L.W."/>
            <person name="Bailey B.A."/>
        </authorList>
    </citation>
    <scope>NUCLEOTIDE SEQUENCE [LARGE SCALE GENOMIC DNA]</scope>
    <source>
        <strain evidence="2">sbr112.9</strain>
    </source>
</reference>
<keyword evidence="2" id="KW-1185">Reference proteome</keyword>